<feature type="transmembrane region" description="Helical" evidence="8">
    <location>
        <begin position="346"/>
        <end position="367"/>
    </location>
</feature>
<proteinExistence type="predicted"/>
<evidence type="ECO:0000256" key="8">
    <source>
        <dbReference type="SAM" id="Phobius"/>
    </source>
</evidence>
<evidence type="ECO:0000256" key="6">
    <source>
        <dbReference type="ARBA" id="ARBA00023065"/>
    </source>
</evidence>
<feature type="transmembrane region" description="Helical" evidence="8">
    <location>
        <begin position="184"/>
        <end position="207"/>
    </location>
</feature>
<dbReference type="EMBL" id="CP053923">
    <property type="protein sequence ID" value="QNT68655.1"/>
    <property type="molecule type" value="Genomic_DNA"/>
</dbReference>
<evidence type="ECO:0000256" key="5">
    <source>
        <dbReference type="ARBA" id="ARBA00022989"/>
    </source>
</evidence>
<keyword evidence="3" id="KW-1003">Cell membrane</keyword>
<keyword evidence="2" id="KW-0813">Transport</keyword>
<feature type="transmembrane region" description="Helical" evidence="8">
    <location>
        <begin position="281"/>
        <end position="300"/>
    </location>
</feature>
<keyword evidence="4 8" id="KW-0812">Transmembrane</keyword>
<dbReference type="AlphaFoldDB" id="A0A7H1MYW9"/>
<feature type="transmembrane region" description="Helical" evidence="8">
    <location>
        <begin position="125"/>
        <end position="142"/>
    </location>
</feature>
<evidence type="ECO:0000313" key="9">
    <source>
        <dbReference type="EMBL" id="QNT68655.1"/>
    </source>
</evidence>
<protein>
    <submittedName>
        <fullName evidence="9">Potassium transporter</fullName>
    </submittedName>
</protein>
<name>A0A7H1MYW9_9PROT</name>
<feature type="transmembrane region" description="Helical" evidence="8">
    <location>
        <begin position="411"/>
        <end position="431"/>
    </location>
</feature>
<feature type="transmembrane region" description="Helical" evidence="8">
    <location>
        <begin position="37"/>
        <end position="58"/>
    </location>
</feature>
<dbReference type="KEGG" id="dvn:HQ394_03835"/>
<evidence type="ECO:0000256" key="3">
    <source>
        <dbReference type="ARBA" id="ARBA00022475"/>
    </source>
</evidence>
<keyword evidence="6" id="KW-0406">Ion transport</keyword>
<feature type="transmembrane region" description="Helical" evidence="8">
    <location>
        <begin position="228"/>
        <end position="245"/>
    </location>
</feature>
<evidence type="ECO:0000313" key="10">
    <source>
        <dbReference type="Proteomes" id="UP000516369"/>
    </source>
</evidence>
<sequence length="450" mass="47534">MRLFLDPSRVLALGFASAILVGGAILALPMAQRGEPVGVLDAIFTAASAVCVTGLTVVDTGTRFNGFGQAIILLLIQIGGVGITTVSTVVFLLLRQSVSLSSMEAVTGSFFRHRDVAFSTLLRRVLLWTFAIEGCGAVFLFLEESRRLPLAEALWMSVFHAVSAFCNAGFGLRPDNLISDRTNATIILPITALIVLGGLGFSVLTEVADWLRKPTATRRRLSLHSKTALTMTAILIVGGMLAFAVLERKNIFAHASSTDVALTSLLASVTARTAGFSTVDYGQLTAATIYVTIALMLVGGCPGSTAGGIKATTVAVIFALARAGFRGERYPRLFNRGIPSDVTAKAMIVLALAVFAASLAVILLAALEVNETSLPQTSQWSLGLLFEVISALCTVGLTTGITPELAATGKCLLIVLMFIGRLGPLTLAVAISRRKPRPPLRYAEEHLMIG</sequence>
<gene>
    <name evidence="9" type="ORF">HQ394_03835</name>
</gene>
<dbReference type="PANTHER" id="PTHR32024">
    <property type="entry name" value="TRK SYSTEM POTASSIUM UPTAKE PROTEIN TRKG-RELATED"/>
    <property type="match status" value="1"/>
</dbReference>
<evidence type="ECO:0000256" key="4">
    <source>
        <dbReference type="ARBA" id="ARBA00022692"/>
    </source>
</evidence>
<feature type="transmembrane region" description="Helical" evidence="8">
    <location>
        <begin position="379"/>
        <end position="399"/>
    </location>
</feature>
<dbReference type="InterPro" id="IPR003445">
    <property type="entry name" value="Cat_transpt"/>
</dbReference>
<accession>A0A7H1MYW9</accession>
<keyword evidence="10" id="KW-1185">Reference proteome</keyword>
<keyword evidence="5 8" id="KW-1133">Transmembrane helix</keyword>
<dbReference type="Pfam" id="PF02386">
    <property type="entry name" value="TrkH"/>
    <property type="match status" value="1"/>
</dbReference>
<comment type="subcellular location">
    <subcellularLocation>
        <location evidence="1">Cell membrane</location>
        <topology evidence="1">Multi-pass membrane protein</topology>
    </subcellularLocation>
</comment>
<keyword evidence="7 8" id="KW-0472">Membrane</keyword>
<dbReference type="Proteomes" id="UP000516369">
    <property type="component" value="Chromosome"/>
</dbReference>
<organism evidence="9 10">
    <name type="scientific">Defluviicoccus vanus</name>
    <dbReference type="NCBI Taxonomy" id="111831"/>
    <lineage>
        <taxon>Bacteria</taxon>
        <taxon>Pseudomonadati</taxon>
        <taxon>Pseudomonadota</taxon>
        <taxon>Alphaproteobacteria</taxon>
        <taxon>Rhodospirillales</taxon>
        <taxon>Rhodospirillaceae</taxon>
        <taxon>Defluviicoccus</taxon>
    </lineage>
</organism>
<reference evidence="9 10" key="1">
    <citation type="submission" date="2020-05" db="EMBL/GenBank/DDBJ databases">
        <title>Complete closed genome sequence of Defluviicoccus vanus.</title>
        <authorList>
            <person name="Bessarab I."/>
            <person name="Arumugam K."/>
            <person name="Maszenan A.M."/>
            <person name="Seviour R.J."/>
            <person name="Williams R.B."/>
        </authorList>
    </citation>
    <scope>NUCLEOTIDE SEQUENCE [LARGE SCALE GENOMIC DNA]</scope>
    <source>
        <strain evidence="9 10">Ben 114</strain>
    </source>
</reference>
<evidence type="ECO:0000256" key="7">
    <source>
        <dbReference type="ARBA" id="ARBA00023136"/>
    </source>
</evidence>
<dbReference type="PANTHER" id="PTHR32024:SF1">
    <property type="entry name" value="KTR SYSTEM POTASSIUM UPTAKE PROTEIN B"/>
    <property type="match status" value="1"/>
</dbReference>
<dbReference type="RefSeq" id="WP_190262091.1">
    <property type="nucleotide sequence ID" value="NZ_CP053923.1"/>
</dbReference>
<dbReference type="GO" id="GO:0030001">
    <property type="term" value="P:metal ion transport"/>
    <property type="evidence" value="ECO:0007669"/>
    <property type="project" value="UniProtKB-ARBA"/>
</dbReference>
<evidence type="ECO:0000256" key="2">
    <source>
        <dbReference type="ARBA" id="ARBA00022448"/>
    </source>
</evidence>
<evidence type="ECO:0000256" key="1">
    <source>
        <dbReference type="ARBA" id="ARBA00004651"/>
    </source>
</evidence>
<feature type="transmembrane region" description="Helical" evidence="8">
    <location>
        <begin position="154"/>
        <end position="172"/>
    </location>
</feature>
<dbReference type="GO" id="GO:0008324">
    <property type="term" value="F:monoatomic cation transmembrane transporter activity"/>
    <property type="evidence" value="ECO:0007669"/>
    <property type="project" value="InterPro"/>
</dbReference>
<dbReference type="GO" id="GO:0005886">
    <property type="term" value="C:plasma membrane"/>
    <property type="evidence" value="ECO:0007669"/>
    <property type="project" value="UniProtKB-SubCell"/>
</dbReference>
<feature type="transmembrane region" description="Helical" evidence="8">
    <location>
        <begin position="70"/>
        <end position="94"/>
    </location>
</feature>